<dbReference type="EMBL" id="KQ965731">
    <property type="protein sequence ID" value="KXS22416.1"/>
    <property type="molecule type" value="Genomic_DNA"/>
</dbReference>
<dbReference type="STRING" id="1344416.A0A139B096"/>
<dbReference type="Gene3D" id="4.10.240.10">
    <property type="entry name" value="Zn(2)-C6 fungal-type DNA-binding domain"/>
    <property type="match status" value="1"/>
</dbReference>
<evidence type="ECO:0000256" key="5">
    <source>
        <dbReference type="SAM" id="MobiDB-lite"/>
    </source>
</evidence>
<evidence type="ECO:0000256" key="3">
    <source>
        <dbReference type="ARBA" id="ARBA00023125"/>
    </source>
</evidence>
<proteinExistence type="predicted"/>
<dbReference type="Pfam" id="PF00172">
    <property type="entry name" value="Zn_clus"/>
    <property type="match status" value="1"/>
</dbReference>
<evidence type="ECO:0000313" key="8">
    <source>
        <dbReference type="Proteomes" id="UP000070544"/>
    </source>
</evidence>
<dbReference type="InterPro" id="IPR050987">
    <property type="entry name" value="AtrR-like"/>
</dbReference>
<keyword evidence="8" id="KW-1185">Reference proteome</keyword>
<sequence>VTRSCDPCRKKKCRCNNVLPQCARCDRLGLNCTYLREPKRRGPPKGSPSVVHRRLRALES</sequence>
<feature type="compositionally biased region" description="Basic residues" evidence="5">
    <location>
        <begin position="51"/>
        <end position="60"/>
    </location>
</feature>
<evidence type="ECO:0000313" key="7">
    <source>
        <dbReference type="EMBL" id="KXS22416.1"/>
    </source>
</evidence>
<feature type="non-terminal residue" evidence="7">
    <location>
        <position position="1"/>
    </location>
</feature>
<dbReference type="SUPFAM" id="SSF57701">
    <property type="entry name" value="Zn2/Cys6 DNA-binding domain"/>
    <property type="match status" value="1"/>
</dbReference>
<dbReference type="PANTHER" id="PTHR46910">
    <property type="entry name" value="TRANSCRIPTION FACTOR PDR1"/>
    <property type="match status" value="1"/>
</dbReference>
<evidence type="ECO:0000256" key="4">
    <source>
        <dbReference type="ARBA" id="ARBA00023242"/>
    </source>
</evidence>
<keyword evidence="4" id="KW-0539">Nucleus</keyword>
<dbReference type="PROSITE" id="PS00463">
    <property type="entry name" value="ZN2_CY6_FUNGAL_1"/>
    <property type="match status" value="1"/>
</dbReference>
<dbReference type="CDD" id="cd00067">
    <property type="entry name" value="GAL4"/>
    <property type="match status" value="1"/>
</dbReference>
<dbReference type="SMART" id="SM00066">
    <property type="entry name" value="GAL4"/>
    <property type="match status" value="1"/>
</dbReference>
<dbReference type="OrthoDB" id="2119791at2759"/>
<feature type="non-terminal residue" evidence="7">
    <location>
        <position position="60"/>
    </location>
</feature>
<dbReference type="GO" id="GO:0008270">
    <property type="term" value="F:zinc ion binding"/>
    <property type="evidence" value="ECO:0007669"/>
    <property type="project" value="InterPro"/>
</dbReference>
<keyword evidence="2" id="KW-0479">Metal-binding</keyword>
<dbReference type="PANTHER" id="PTHR46910:SF3">
    <property type="entry name" value="HALOTOLERANCE PROTEIN 9-RELATED"/>
    <property type="match status" value="1"/>
</dbReference>
<dbReference type="InterPro" id="IPR020448">
    <property type="entry name" value="Maltose_ferment_reg_DNA-bd"/>
</dbReference>
<organism evidence="7 8">
    <name type="scientific">Gonapodya prolifera (strain JEL478)</name>
    <name type="common">Monoblepharis prolifera</name>
    <dbReference type="NCBI Taxonomy" id="1344416"/>
    <lineage>
        <taxon>Eukaryota</taxon>
        <taxon>Fungi</taxon>
        <taxon>Fungi incertae sedis</taxon>
        <taxon>Chytridiomycota</taxon>
        <taxon>Chytridiomycota incertae sedis</taxon>
        <taxon>Monoblepharidomycetes</taxon>
        <taxon>Monoblepharidales</taxon>
        <taxon>Gonapodyaceae</taxon>
        <taxon>Gonapodya</taxon>
    </lineage>
</organism>
<dbReference type="PROSITE" id="PS50048">
    <property type="entry name" value="ZN2_CY6_FUNGAL_2"/>
    <property type="match status" value="1"/>
</dbReference>
<evidence type="ECO:0000256" key="2">
    <source>
        <dbReference type="ARBA" id="ARBA00022723"/>
    </source>
</evidence>
<accession>A0A139B096</accession>
<dbReference type="Proteomes" id="UP000070544">
    <property type="component" value="Unassembled WGS sequence"/>
</dbReference>
<keyword evidence="3" id="KW-0238">DNA-binding</keyword>
<evidence type="ECO:0000256" key="1">
    <source>
        <dbReference type="ARBA" id="ARBA00004123"/>
    </source>
</evidence>
<feature type="region of interest" description="Disordered" evidence="5">
    <location>
        <begin position="37"/>
        <end position="60"/>
    </location>
</feature>
<gene>
    <name evidence="7" type="ORF">M427DRAFT_91498</name>
</gene>
<dbReference type="GO" id="GO:0005634">
    <property type="term" value="C:nucleus"/>
    <property type="evidence" value="ECO:0007669"/>
    <property type="project" value="UniProtKB-SubCell"/>
</dbReference>
<comment type="subcellular location">
    <subcellularLocation>
        <location evidence="1">Nucleus</location>
    </subcellularLocation>
</comment>
<dbReference type="GO" id="GO:0000981">
    <property type="term" value="F:DNA-binding transcription factor activity, RNA polymerase II-specific"/>
    <property type="evidence" value="ECO:0007669"/>
    <property type="project" value="InterPro"/>
</dbReference>
<dbReference type="InterPro" id="IPR001138">
    <property type="entry name" value="Zn2Cys6_DnaBD"/>
</dbReference>
<dbReference type="GO" id="GO:0003677">
    <property type="term" value="F:DNA binding"/>
    <property type="evidence" value="ECO:0007669"/>
    <property type="project" value="UniProtKB-KW"/>
</dbReference>
<evidence type="ECO:0000259" key="6">
    <source>
        <dbReference type="PROSITE" id="PS50048"/>
    </source>
</evidence>
<protein>
    <recommendedName>
        <fullName evidence="6">Zn(2)-C6 fungal-type domain-containing protein</fullName>
    </recommendedName>
</protein>
<name>A0A139B096_GONPJ</name>
<dbReference type="PRINTS" id="PR00054">
    <property type="entry name" value="FUNGALZNCYS"/>
</dbReference>
<dbReference type="AlphaFoldDB" id="A0A139B096"/>
<feature type="domain" description="Zn(2)-C6 fungal-type" evidence="6">
    <location>
        <begin position="4"/>
        <end position="34"/>
    </location>
</feature>
<reference evidence="7 8" key="1">
    <citation type="journal article" date="2015" name="Genome Biol. Evol.">
        <title>Phylogenomic analyses indicate that early fungi evolved digesting cell walls of algal ancestors of land plants.</title>
        <authorList>
            <person name="Chang Y."/>
            <person name="Wang S."/>
            <person name="Sekimoto S."/>
            <person name="Aerts A.L."/>
            <person name="Choi C."/>
            <person name="Clum A."/>
            <person name="LaButti K.M."/>
            <person name="Lindquist E.A."/>
            <person name="Yee Ngan C."/>
            <person name="Ohm R.A."/>
            <person name="Salamov A.A."/>
            <person name="Grigoriev I.V."/>
            <person name="Spatafora J.W."/>
            <person name="Berbee M.L."/>
        </authorList>
    </citation>
    <scope>NUCLEOTIDE SEQUENCE [LARGE SCALE GENOMIC DNA]</scope>
    <source>
        <strain evidence="7 8">JEL478</strain>
    </source>
</reference>
<dbReference type="InterPro" id="IPR036864">
    <property type="entry name" value="Zn2-C6_fun-type_DNA-bd_sf"/>
</dbReference>